<keyword evidence="1" id="KW-0472">Membrane</keyword>
<dbReference type="Proteomes" id="UP000323690">
    <property type="component" value="Segment"/>
</dbReference>
<protein>
    <submittedName>
        <fullName evidence="2">Uncharacterized protein</fullName>
    </submittedName>
</protein>
<proteinExistence type="predicted"/>
<name>A0A4P8PK39_9VIRU</name>
<reference evidence="2" key="1">
    <citation type="submission" date="2018-12" db="EMBL/GenBank/DDBJ databases">
        <title>Singled stranded DNA viruses identified in blackflies (Austrosimulium ungulatum) sampled in New Zealand.</title>
        <authorList>
            <person name="Kraberger S."/>
            <person name="Fontenele R.S."/>
            <person name="Schmidlin K."/>
            <person name="Walters M."/>
            <person name="Varsani A."/>
        </authorList>
    </citation>
    <scope>NUCLEOTIDE SEQUENCE [LARGE SCALE GENOMIC DNA]</scope>
    <source>
        <strain evidence="2">098</strain>
    </source>
</reference>
<evidence type="ECO:0000256" key="1">
    <source>
        <dbReference type="SAM" id="Phobius"/>
    </source>
</evidence>
<feature type="transmembrane region" description="Helical" evidence="1">
    <location>
        <begin position="20"/>
        <end position="47"/>
    </location>
</feature>
<organism evidence="2">
    <name type="scientific">Blackfly microvirus SF02</name>
    <dbReference type="NCBI Taxonomy" id="2576452"/>
    <lineage>
        <taxon>Viruses</taxon>
        <taxon>Monodnaviria</taxon>
        <taxon>Sangervirae</taxon>
        <taxon>Phixviricota</taxon>
        <taxon>Malgrandaviricetes</taxon>
        <taxon>Petitvirales</taxon>
        <taxon>Microviridae</taxon>
        <taxon>Microvirus</taxon>
    </lineage>
</organism>
<sequence length="95" mass="11061">MFLIRRLVLIRLPFALRRRVRLFVLLRMRVVTTSYLFRSILVITAYFWSVPSMIILVFLTRLFLSLLLALTRSSFLPLGMCLGAWRSGGQGLRKA</sequence>
<evidence type="ECO:0000313" key="2">
    <source>
        <dbReference type="EMBL" id="QCQ84832.1"/>
    </source>
</evidence>
<keyword evidence="1" id="KW-0812">Transmembrane</keyword>
<keyword evidence="1" id="KW-1133">Transmembrane helix</keyword>
<accession>A0A4P8PK39</accession>
<dbReference type="EMBL" id="MK249175">
    <property type="protein sequence ID" value="QCQ84832.1"/>
    <property type="molecule type" value="Genomic_DNA"/>
</dbReference>